<keyword evidence="9" id="KW-1015">Disulfide bond</keyword>
<evidence type="ECO:0000256" key="9">
    <source>
        <dbReference type="ARBA" id="ARBA00023157"/>
    </source>
</evidence>
<evidence type="ECO:0000256" key="4">
    <source>
        <dbReference type="ARBA" id="ARBA00022452"/>
    </source>
</evidence>
<protein>
    <submittedName>
        <fullName evidence="14">OmpA domain-containing protein</fullName>
    </submittedName>
</protein>
<evidence type="ECO:0000256" key="1">
    <source>
        <dbReference type="ARBA" id="ARBA00004571"/>
    </source>
</evidence>
<evidence type="ECO:0000256" key="11">
    <source>
        <dbReference type="PROSITE-ProRule" id="PRU00473"/>
    </source>
</evidence>
<dbReference type="InterPro" id="IPR050330">
    <property type="entry name" value="Bact_OuterMem_StrucFunc"/>
</dbReference>
<keyword evidence="5" id="KW-0812">Transmembrane</keyword>
<dbReference type="AlphaFoldDB" id="A0A448TRT7"/>
<dbReference type="InterPro" id="IPR002368">
    <property type="entry name" value="OmpA"/>
</dbReference>
<dbReference type="InterPro" id="IPR006664">
    <property type="entry name" value="OMP_bac"/>
</dbReference>
<dbReference type="InterPro" id="IPR000498">
    <property type="entry name" value="OmpA-like_TM_dom"/>
</dbReference>
<sequence length="341" mass="36875">MKKTAIAFAVAALATAAVQAAPQANTFYAGARAGWASMHNDVKKLADQMQDQDEHLGIHRNSFTYGLFGGYQITDNFAAELGYDYFGGLKYKSEGHTVFKMHNHGTSLTLKGSYPIIDGLDAYGRIGAALVRSDYKVKDEGKVTYETHSLKVSPVYAAGLEYAPIPELGLRLEYSWLNNVGKLRDEDHNRVHFAPHIGAVTFGASYRFGQEAPVAPVQVSQTFALNSDVTFGFGKATLKPQAETALNDIYAQIASVHAQQVTINGYTDRIGSAKGNLRLSKERAESVAKYLEGKGLPADIVAVNGYGSADPVVQCAKEHGKALIKCLAPNRRVQISVNGTK</sequence>
<dbReference type="GO" id="GO:0046930">
    <property type="term" value="C:pore complex"/>
    <property type="evidence" value="ECO:0007669"/>
    <property type="project" value="UniProtKB-KW"/>
</dbReference>
<comment type="similarity">
    <text evidence="2">Belongs to the outer membrane OOP (TC 1.B.6) superfamily. OmpA family.</text>
</comment>
<evidence type="ECO:0000313" key="15">
    <source>
        <dbReference type="Proteomes" id="UP000279799"/>
    </source>
</evidence>
<dbReference type="Gene3D" id="3.30.1330.60">
    <property type="entry name" value="OmpA-like domain"/>
    <property type="match status" value="1"/>
</dbReference>
<reference evidence="14 15" key="1">
    <citation type="submission" date="2018-12" db="EMBL/GenBank/DDBJ databases">
        <authorList>
            <consortium name="Pathogen Informatics"/>
        </authorList>
    </citation>
    <scope>NUCLEOTIDE SEQUENCE [LARGE SCALE GENOMIC DNA]</scope>
    <source>
        <strain evidence="14 15">NCTC12871</strain>
    </source>
</reference>
<evidence type="ECO:0000256" key="5">
    <source>
        <dbReference type="ARBA" id="ARBA00022692"/>
    </source>
</evidence>
<keyword evidence="3" id="KW-0813">Transport</keyword>
<dbReference type="Gene3D" id="2.40.160.20">
    <property type="match status" value="1"/>
</dbReference>
<keyword evidence="7" id="KW-0626">Porin</keyword>
<dbReference type="EMBL" id="LR134510">
    <property type="protein sequence ID" value="VEJ08700.1"/>
    <property type="molecule type" value="Genomic_DNA"/>
</dbReference>
<dbReference type="PANTHER" id="PTHR30329">
    <property type="entry name" value="STATOR ELEMENT OF FLAGELLAR MOTOR COMPLEX"/>
    <property type="match status" value="1"/>
</dbReference>
<dbReference type="InterPro" id="IPR036737">
    <property type="entry name" value="OmpA-like_sf"/>
</dbReference>
<dbReference type="GO" id="GO:0009279">
    <property type="term" value="C:cell outer membrane"/>
    <property type="evidence" value="ECO:0007669"/>
    <property type="project" value="UniProtKB-SubCell"/>
</dbReference>
<feature type="chain" id="PRO_5019424893" evidence="12">
    <location>
        <begin position="21"/>
        <end position="341"/>
    </location>
</feature>
<dbReference type="PANTHER" id="PTHR30329:SF21">
    <property type="entry name" value="LIPOPROTEIN YIAD-RELATED"/>
    <property type="match status" value="1"/>
</dbReference>
<evidence type="ECO:0000313" key="14">
    <source>
        <dbReference type="EMBL" id="VEJ08700.1"/>
    </source>
</evidence>
<dbReference type="InterPro" id="IPR006665">
    <property type="entry name" value="OmpA-like"/>
</dbReference>
<feature type="signal peptide" evidence="12">
    <location>
        <begin position="1"/>
        <end position="20"/>
    </location>
</feature>
<dbReference type="KEGG" id="adp:NCTC12871_00105"/>
<evidence type="ECO:0000259" key="13">
    <source>
        <dbReference type="PROSITE" id="PS51123"/>
    </source>
</evidence>
<dbReference type="CDD" id="cd07185">
    <property type="entry name" value="OmpA_C-like"/>
    <property type="match status" value="1"/>
</dbReference>
<proteinExistence type="inferred from homology"/>
<dbReference type="RefSeq" id="WP_126597999.1">
    <property type="nucleotide sequence ID" value="NZ_LR134510.1"/>
</dbReference>
<comment type="subcellular location">
    <subcellularLocation>
        <location evidence="1">Cell outer membrane</location>
        <topology evidence="1">Multi-pass membrane protein</topology>
    </subcellularLocation>
</comment>
<keyword evidence="6" id="KW-0406">Ion transport</keyword>
<dbReference type="NCBIfam" id="NF008071">
    <property type="entry name" value="PRK10808.1"/>
    <property type="match status" value="1"/>
</dbReference>
<evidence type="ECO:0000256" key="6">
    <source>
        <dbReference type="ARBA" id="ARBA00023065"/>
    </source>
</evidence>
<gene>
    <name evidence="14" type="primary">ompA_2</name>
    <name evidence="14" type="ORF">NCTC12871_00105</name>
</gene>
<dbReference type="InterPro" id="IPR011250">
    <property type="entry name" value="OMP/PagP_B-barrel"/>
</dbReference>
<dbReference type="GO" id="GO:0015288">
    <property type="term" value="F:porin activity"/>
    <property type="evidence" value="ECO:0007669"/>
    <property type="project" value="UniProtKB-KW"/>
</dbReference>
<dbReference type="OrthoDB" id="1149075at2"/>
<name>A0A448TRT7_9PAST</name>
<evidence type="ECO:0000256" key="10">
    <source>
        <dbReference type="ARBA" id="ARBA00023237"/>
    </source>
</evidence>
<keyword evidence="15" id="KW-1185">Reference proteome</keyword>
<dbReference type="PRINTS" id="PR01021">
    <property type="entry name" value="OMPADOMAIN"/>
</dbReference>
<keyword evidence="8 11" id="KW-0472">Membrane</keyword>
<keyword evidence="4" id="KW-1134">Transmembrane beta strand</keyword>
<dbReference type="PRINTS" id="PR01022">
    <property type="entry name" value="OUTRMMBRANEA"/>
</dbReference>
<dbReference type="Pfam" id="PF01389">
    <property type="entry name" value="OmpA_membrane"/>
    <property type="match status" value="1"/>
</dbReference>
<dbReference type="SUPFAM" id="SSF56925">
    <property type="entry name" value="OMPA-like"/>
    <property type="match status" value="1"/>
</dbReference>
<dbReference type="GO" id="GO:0006811">
    <property type="term" value="P:monoatomic ion transport"/>
    <property type="evidence" value="ECO:0007669"/>
    <property type="project" value="UniProtKB-KW"/>
</dbReference>
<keyword evidence="12" id="KW-0732">Signal</keyword>
<evidence type="ECO:0000256" key="7">
    <source>
        <dbReference type="ARBA" id="ARBA00023114"/>
    </source>
</evidence>
<evidence type="ECO:0000256" key="8">
    <source>
        <dbReference type="ARBA" id="ARBA00023136"/>
    </source>
</evidence>
<evidence type="ECO:0000256" key="3">
    <source>
        <dbReference type="ARBA" id="ARBA00022448"/>
    </source>
</evidence>
<dbReference type="Proteomes" id="UP000279799">
    <property type="component" value="Chromosome"/>
</dbReference>
<organism evidence="14 15">
    <name type="scientific">Actinobacillus delphinicola</name>
    <dbReference type="NCBI Taxonomy" id="51161"/>
    <lineage>
        <taxon>Bacteria</taxon>
        <taxon>Pseudomonadati</taxon>
        <taxon>Pseudomonadota</taxon>
        <taxon>Gammaproteobacteria</taxon>
        <taxon>Pasteurellales</taxon>
        <taxon>Pasteurellaceae</taxon>
        <taxon>Actinobacillus</taxon>
    </lineage>
</organism>
<feature type="domain" description="OmpA-like" evidence="13">
    <location>
        <begin position="218"/>
        <end position="341"/>
    </location>
</feature>
<dbReference type="Pfam" id="PF00691">
    <property type="entry name" value="OmpA"/>
    <property type="match status" value="1"/>
</dbReference>
<accession>A0A448TRT7</accession>
<dbReference type="SUPFAM" id="SSF103088">
    <property type="entry name" value="OmpA-like"/>
    <property type="match status" value="1"/>
</dbReference>
<evidence type="ECO:0000256" key="2">
    <source>
        <dbReference type="ARBA" id="ARBA00005710"/>
    </source>
</evidence>
<evidence type="ECO:0000256" key="12">
    <source>
        <dbReference type="SAM" id="SignalP"/>
    </source>
</evidence>
<dbReference type="PROSITE" id="PS51123">
    <property type="entry name" value="OMPA_2"/>
    <property type="match status" value="1"/>
</dbReference>
<keyword evidence="10" id="KW-0998">Cell outer membrane</keyword>